<gene>
    <name evidence="2" type="ORF">OXH18_22485</name>
</gene>
<dbReference type="RefSeq" id="WP_268609724.1">
    <property type="nucleotide sequence ID" value="NZ_CP113797.1"/>
</dbReference>
<dbReference type="EMBL" id="CP113797">
    <property type="protein sequence ID" value="WAL59907.1"/>
    <property type="molecule type" value="Genomic_DNA"/>
</dbReference>
<organism evidence="2 3">
    <name type="scientific">Thermocoleostomius sinensis A174</name>
    <dbReference type="NCBI Taxonomy" id="2016057"/>
    <lineage>
        <taxon>Bacteria</taxon>
        <taxon>Bacillati</taxon>
        <taxon>Cyanobacteriota</taxon>
        <taxon>Cyanophyceae</taxon>
        <taxon>Oculatellales</taxon>
        <taxon>Oculatellaceae</taxon>
        <taxon>Thermocoleostomius</taxon>
    </lineage>
</organism>
<feature type="compositionally biased region" description="Polar residues" evidence="1">
    <location>
        <begin position="1"/>
        <end position="13"/>
    </location>
</feature>
<dbReference type="AlphaFoldDB" id="A0A9E8ZDM3"/>
<keyword evidence="3" id="KW-1185">Reference proteome</keyword>
<sequence>MSQTTATPMNNFSLEEEQTESNYSRKLNLSFTDTAIDKVASVLGGYVPFNPSKRVFEKI</sequence>
<dbReference type="KEGG" id="tsin:OXH18_22485"/>
<dbReference type="Proteomes" id="UP001163152">
    <property type="component" value="Chromosome"/>
</dbReference>
<name>A0A9E8ZDM3_9CYAN</name>
<feature type="region of interest" description="Disordered" evidence="1">
    <location>
        <begin position="1"/>
        <end position="20"/>
    </location>
</feature>
<evidence type="ECO:0000313" key="2">
    <source>
        <dbReference type="EMBL" id="WAL59907.1"/>
    </source>
</evidence>
<protein>
    <submittedName>
        <fullName evidence="2">Uncharacterized protein</fullName>
    </submittedName>
</protein>
<reference evidence="2" key="1">
    <citation type="submission" date="2022-12" db="EMBL/GenBank/DDBJ databases">
        <title>Polyphasic identification of a Novel Hot-Spring Cyanobacterium Ocullathermofonsia sinensis gen nov. sp. nov. and Genomic Insights on its Adaptations to the Thermal Habitat.</title>
        <authorList>
            <person name="Daroch M."/>
            <person name="Tang J."/>
            <person name="Jiang Y."/>
        </authorList>
    </citation>
    <scope>NUCLEOTIDE SEQUENCE</scope>
    <source>
        <strain evidence="2">PKUAC-SCTA174</strain>
    </source>
</reference>
<proteinExistence type="predicted"/>
<evidence type="ECO:0000313" key="3">
    <source>
        <dbReference type="Proteomes" id="UP001163152"/>
    </source>
</evidence>
<evidence type="ECO:0000256" key="1">
    <source>
        <dbReference type="SAM" id="MobiDB-lite"/>
    </source>
</evidence>
<accession>A0A9E8ZDM3</accession>